<dbReference type="InterPro" id="IPR052168">
    <property type="entry name" value="Cytochrome_b561_oxidase"/>
</dbReference>
<evidence type="ECO:0000256" key="9">
    <source>
        <dbReference type="ARBA" id="ARBA00022989"/>
    </source>
</evidence>
<keyword evidence="3" id="KW-0813">Transport</keyword>
<sequence>MPIRNESDRWGAVPQLFHWLIVLLILGQGALGLVMVELPKRPSVFAIYNLHKSIGLTILALAVLRLLWRVFDRRPKPLPMPRWQHLGAEIMHWALYVLLFAVPLSGWLFDSATGLRPLFWWGVLRMPSLTGGAAPHLRDLFEELHEMLFWALIALAVLHAAAAIKHHVIDRDDTLRRMLPWGRRASRKSNP</sequence>
<evidence type="ECO:0000256" key="7">
    <source>
        <dbReference type="ARBA" id="ARBA00022723"/>
    </source>
</evidence>
<evidence type="ECO:0000256" key="5">
    <source>
        <dbReference type="ARBA" id="ARBA00022617"/>
    </source>
</evidence>
<organism evidence="15 17">
    <name type="scientific">Oleiagrimonas soli</name>
    <dbReference type="NCBI Taxonomy" id="1543381"/>
    <lineage>
        <taxon>Bacteria</taxon>
        <taxon>Pseudomonadati</taxon>
        <taxon>Pseudomonadota</taxon>
        <taxon>Gammaproteobacteria</taxon>
        <taxon>Lysobacterales</taxon>
        <taxon>Rhodanobacteraceae</taxon>
        <taxon>Oleiagrimonas</taxon>
    </lineage>
</organism>
<comment type="caution">
    <text evidence="15">The sequence shown here is derived from an EMBL/GenBank/DDBJ whole genome shotgun (WGS) entry which is preliminary data.</text>
</comment>
<keyword evidence="10" id="KW-0408">Iron</keyword>
<dbReference type="STRING" id="1543381.LF63_0103540"/>
<name>A0A099CX65_9GAMM</name>
<protein>
    <submittedName>
        <fullName evidence="16">Cytochrome b561</fullName>
    </submittedName>
</protein>
<comment type="similarity">
    <text evidence="12">Belongs to the cytochrome b561 family.</text>
</comment>
<keyword evidence="7" id="KW-0479">Metal-binding</keyword>
<dbReference type="Proteomes" id="UP000560000">
    <property type="component" value="Unassembled WGS sequence"/>
</dbReference>
<dbReference type="OrthoDB" id="8589936at2"/>
<dbReference type="Proteomes" id="UP000029708">
    <property type="component" value="Unassembled WGS sequence"/>
</dbReference>
<keyword evidence="4" id="KW-1003">Cell membrane</keyword>
<dbReference type="GO" id="GO:0046872">
    <property type="term" value="F:metal ion binding"/>
    <property type="evidence" value="ECO:0007669"/>
    <property type="project" value="UniProtKB-KW"/>
</dbReference>
<dbReference type="InterPro" id="IPR016174">
    <property type="entry name" value="Di-haem_cyt_TM"/>
</dbReference>
<accession>A0A099CX65</accession>
<gene>
    <name evidence="16" type="ORF">HNQ86_001523</name>
    <name evidence="15" type="ORF">LF63_0103540</name>
</gene>
<dbReference type="InterPro" id="IPR011577">
    <property type="entry name" value="Cyt_b561_bac/Ni-Hgenase"/>
</dbReference>
<evidence type="ECO:0000256" key="2">
    <source>
        <dbReference type="ARBA" id="ARBA00004651"/>
    </source>
</evidence>
<evidence type="ECO:0000256" key="13">
    <source>
        <dbReference type="SAM" id="Phobius"/>
    </source>
</evidence>
<dbReference type="PANTHER" id="PTHR30529:SF1">
    <property type="entry name" value="CYTOCHROME B561 HOMOLOG 2"/>
    <property type="match status" value="1"/>
</dbReference>
<feature type="transmembrane region" description="Helical" evidence="13">
    <location>
        <begin position="90"/>
        <end position="109"/>
    </location>
</feature>
<comment type="subcellular location">
    <subcellularLocation>
        <location evidence="2">Cell membrane</location>
        <topology evidence="2">Multi-pass membrane protein</topology>
    </subcellularLocation>
</comment>
<evidence type="ECO:0000313" key="16">
    <source>
        <dbReference type="EMBL" id="MBB6184178.1"/>
    </source>
</evidence>
<dbReference type="HOGENOM" id="CLU_095321_4_1_6"/>
<dbReference type="EMBL" id="JACHET010000001">
    <property type="protein sequence ID" value="MBB6184178.1"/>
    <property type="molecule type" value="Genomic_DNA"/>
</dbReference>
<evidence type="ECO:0000256" key="1">
    <source>
        <dbReference type="ARBA" id="ARBA00001970"/>
    </source>
</evidence>
<keyword evidence="6 13" id="KW-0812">Transmembrane</keyword>
<evidence type="ECO:0000256" key="3">
    <source>
        <dbReference type="ARBA" id="ARBA00022448"/>
    </source>
</evidence>
<evidence type="ECO:0000256" key="6">
    <source>
        <dbReference type="ARBA" id="ARBA00022692"/>
    </source>
</evidence>
<keyword evidence="9 13" id="KW-1133">Transmembrane helix</keyword>
<evidence type="ECO:0000256" key="4">
    <source>
        <dbReference type="ARBA" id="ARBA00022475"/>
    </source>
</evidence>
<evidence type="ECO:0000313" key="17">
    <source>
        <dbReference type="Proteomes" id="UP000029708"/>
    </source>
</evidence>
<feature type="transmembrane region" description="Helical" evidence="13">
    <location>
        <begin position="16"/>
        <end position="38"/>
    </location>
</feature>
<feature type="transmembrane region" description="Helical" evidence="13">
    <location>
        <begin position="50"/>
        <end position="70"/>
    </location>
</feature>
<feature type="transmembrane region" description="Helical" evidence="13">
    <location>
        <begin position="147"/>
        <end position="168"/>
    </location>
</feature>
<evidence type="ECO:0000313" key="15">
    <source>
        <dbReference type="EMBL" id="KGI78548.1"/>
    </source>
</evidence>
<dbReference type="Pfam" id="PF01292">
    <property type="entry name" value="Ni_hydr_CYTB"/>
    <property type="match status" value="1"/>
</dbReference>
<dbReference type="SUPFAM" id="SSF81342">
    <property type="entry name" value="Transmembrane di-heme cytochromes"/>
    <property type="match status" value="1"/>
</dbReference>
<dbReference type="EMBL" id="JROI01000008">
    <property type="protein sequence ID" value="KGI78548.1"/>
    <property type="molecule type" value="Genomic_DNA"/>
</dbReference>
<proteinExistence type="inferred from homology"/>
<keyword evidence="8" id="KW-0249">Electron transport</keyword>
<keyword evidence="5" id="KW-0349">Heme</keyword>
<feature type="domain" description="Cytochrome b561 bacterial/Ni-hydrogenase" evidence="14">
    <location>
        <begin position="9"/>
        <end position="180"/>
    </location>
</feature>
<evidence type="ECO:0000259" key="14">
    <source>
        <dbReference type="Pfam" id="PF01292"/>
    </source>
</evidence>
<reference evidence="16 18" key="2">
    <citation type="submission" date="2020-08" db="EMBL/GenBank/DDBJ databases">
        <title>Genomic Encyclopedia of Type Strains, Phase IV (KMG-IV): sequencing the most valuable type-strain genomes for metagenomic binning, comparative biology and taxonomic classification.</title>
        <authorList>
            <person name="Goeker M."/>
        </authorList>
    </citation>
    <scope>NUCLEOTIDE SEQUENCE [LARGE SCALE GENOMIC DNA]</scope>
    <source>
        <strain evidence="16 18">DSM 107085</strain>
    </source>
</reference>
<keyword evidence="17" id="KW-1185">Reference proteome</keyword>
<dbReference type="AlphaFoldDB" id="A0A099CX65"/>
<evidence type="ECO:0000313" key="18">
    <source>
        <dbReference type="Proteomes" id="UP000560000"/>
    </source>
</evidence>
<dbReference type="GO" id="GO:0020037">
    <property type="term" value="F:heme binding"/>
    <property type="evidence" value="ECO:0007669"/>
    <property type="project" value="TreeGrafter"/>
</dbReference>
<evidence type="ECO:0000256" key="8">
    <source>
        <dbReference type="ARBA" id="ARBA00022982"/>
    </source>
</evidence>
<reference evidence="15 17" key="1">
    <citation type="submission" date="2014-09" db="EMBL/GenBank/DDBJ databases">
        <title>Xanthomonadaceae 3.5X direct submission.</title>
        <authorList>
            <person name="Fang T."/>
            <person name="Wang H."/>
        </authorList>
    </citation>
    <scope>NUCLEOTIDE SEQUENCE [LARGE SCALE GENOMIC DNA]</scope>
    <source>
        <strain evidence="15 17">3.5X</strain>
    </source>
</reference>
<dbReference type="GO" id="GO:0022904">
    <property type="term" value="P:respiratory electron transport chain"/>
    <property type="evidence" value="ECO:0007669"/>
    <property type="project" value="InterPro"/>
</dbReference>
<dbReference type="GO" id="GO:0009055">
    <property type="term" value="F:electron transfer activity"/>
    <property type="evidence" value="ECO:0007669"/>
    <property type="project" value="InterPro"/>
</dbReference>
<evidence type="ECO:0000256" key="10">
    <source>
        <dbReference type="ARBA" id="ARBA00023004"/>
    </source>
</evidence>
<dbReference type="RefSeq" id="WP_043099687.1">
    <property type="nucleotide sequence ID" value="NZ_JACHET010000001.1"/>
</dbReference>
<evidence type="ECO:0000256" key="12">
    <source>
        <dbReference type="ARBA" id="ARBA00037975"/>
    </source>
</evidence>
<keyword evidence="11 13" id="KW-0472">Membrane</keyword>
<dbReference type="GO" id="GO:0005886">
    <property type="term" value="C:plasma membrane"/>
    <property type="evidence" value="ECO:0007669"/>
    <property type="project" value="UniProtKB-SubCell"/>
</dbReference>
<evidence type="ECO:0000256" key="11">
    <source>
        <dbReference type="ARBA" id="ARBA00023136"/>
    </source>
</evidence>
<dbReference type="PANTHER" id="PTHR30529">
    <property type="entry name" value="CYTOCHROME B561"/>
    <property type="match status" value="1"/>
</dbReference>
<dbReference type="Gene3D" id="1.20.950.20">
    <property type="entry name" value="Transmembrane di-heme cytochromes, Chain C"/>
    <property type="match status" value="1"/>
</dbReference>
<comment type="cofactor">
    <cofactor evidence="1">
        <name>heme b</name>
        <dbReference type="ChEBI" id="CHEBI:60344"/>
    </cofactor>
</comment>